<gene>
    <name evidence="10" type="ORF">PGO_081220</name>
</gene>
<dbReference type="PANTHER" id="PTHR31826">
    <property type="entry name" value="NICALIN"/>
    <property type="match status" value="1"/>
</dbReference>
<comment type="caution">
    <text evidence="10">The sequence shown here is derived from an EMBL/GenBank/DDBJ whole genome shotgun (WGS) entry which is preliminary data.</text>
</comment>
<evidence type="ECO:0000313" key="10">
    <source>
        <dbReference type="EMBL" id="GAW80556.1"/>
    </source>
</evidence>
<evidence type="ECO:0000256" key="5">
    <source>
        <dbReference type="ARBA" id="ARBA00022824"/>
    </source>
</evidence>
<dbReference type="EMBL" id="BDQF01000009">
    <property type="protein sequence ID" value="GAW80556.1"/>
    <property type="molecule type" value="Genomic_DNA"/>
</dbReference>
<dbReference type="RefSeq" id="XP_028543145.1">
    <property type="nucleotide sequence ID" value="XM_028687344.1"/>
</dbReference>
<evidence type="ECO:0000256" key="7">
    <source>
        <dbReference type="ARBA" id="ARBA00023136"/>
    </source>
</evidence>
<organism evidence="10 11">
    <name type="scientific">Plasmodium gonderi</name>
    <dbReference type="NCBI Taxonomy" id="77519"/>
    <lineage>
        <taxon>Eukaryota</taxon>
        <taxon>Sar</taxon>
        <taxon>Alveolata</taxon>
        <taxon>Apicomplexa</taxon>
        <taxon>Aconoidasida</taxon>
        <taxon>Haemosporida</taxon>
        <taxon>Plasmodiidae</taxon>
        <taxon>Plasmodium</taxon>
        <taxon>Plasmodium (Plasmodium)</taxon>
    </lineage>
</organism>
<evidence type="ECO:0000256" key="1">
    <source>
        <dbReference type="ARBA" id="ARBA00004389"/>
    </source>
</evidence>
<sequence length="613" mass="72831">MKIYSRSIQVLFPIFTALLLIFKYELVRGVHETKGYPFVHLVDSNNVHIGTNNYVAKGNLINILYLYKEITFEGDNLTIDNLVDIEDETRIERLIKEKIEFISKYVNTRQIIKYHGVIYLYEIVHAKNFYFLLHFILKNSSNCVVIIVPEHLQIDKEEYFRINKITHAGELKKNDHINDEVLEKRILFIQGLLLNFKLKQPIYFIKNNKEIEHIYENYKGNFGLFDLTRNISIVPVSKNHHRNKIASKNIFYFLSKDNINIHSIFNKKENNETFLFTKRKTIIIAVDYNVFSVISSHPSHSTSTNSHIIVMMELIKLFSNVYEKEDVNYNMLFLFTNYYFGIDNFLDSVNVIFKENIDFVMCLDNLNDASFYIHQSDKVQPDHLLRFYDLLKGVMKNNHGKEIQTTTEKIKIYNQHLPKLHEYFELKNVHTFTLSTKGKTSTFLSKTPMIEQKIKADNVSKNTKSIFEVIYLYLKNFKEENIDEKEIYNNILIYTNQMMRNDNLSRLNESLNKFIKFFVYQDEIEKFVNHIKITINSHVVTDSKFLITDYKIPNHKKQKYFYQKNVIITFSMAISYIFHYLHFLMVALFLALFYILVNFYAVPSFYKTKAKTT</sequence>
<keyword evidence="4" id="KW-0732">Signal</keyword>
<dbReference type="Proteomes" id="UP000195521">
    <property type="component" value="Unassembled WGS sequence"/>
</dbReference>
<comment type="similarity">
    <text evidence="2">Belongs to the nicastrin family.</text>
</comment>
<keyword evidence="5" id="KW-0256">Endoplasmic reticulum</keyword>
<protein>
    <recommendedName>
        <fullName evidence="12">Nicalin</fullName>
    </recommendedName>
</protein>
<dbReference type="GO" id="GO:0005789">
    <property type="term" value="C:endoplasmic reticulum membrane"/>
    <property type="evidence" value="ECO:0007669"/>
    <property type="project" value="UniProtKB-SubCell"/>
</dbReference>
<evidence type="ECO:0008006" key="12">
    <source>
        <dbReference type="Google" id="ProtNLM"/>
    </source>
</evidence>
<evidence type="ECO:0000256" key="8">
    <source>
        <dbReference type="ARBA" id="ARBA00023180"/>
    </source>
</evidence>
<dbReference type="InterPro" id="IPR016574">
    <property type="entry name" value="Nicalin"/>
</dbReference>
<keyword evidence="8" id="KW-0325">Glycoprotein</keyword>
<dbReference type="AlphaFoldDB" id="A0A1Y1JDI8"/>
<name>A0A1Y1JDI8_PLAGO</name>
<dbReference type="GeneID" id="39747271"/>
<comment type="subcellular location">
    <subcellularLocation>
        <location evidence="1">Endoplasmic reticulum membrane</location>
        <topology evidence="1">Single-pass membrane protein</topology>
    </subcellularLocation>
</comment>
<reference evidence="11" key="1">
    <citation type="submission" date="2017-04" db="EMBL/GenBank/DDBJ databases">
        <title>Plasmodium gonderi genome.</title>
        <authorList>
            <person name="Arisue N."/>
            <person name="Honma H."/>
            <person name="Kawai S."/>
            <person name="Tougan T."/>
            <person name="Tanabe K."/>
            <person name="Horii T."/>
        </authorList>
    </citation>
    <scope>NUCLEOTIDE SEQUENCE [LARGE SCALE GENOMIC DNA]</scope>
    <source>
        <strain evidence="11">ATCC 30045</strain>
    </source>
</reference>
<evidence type="ECO:0000256" key="2">
    <source>
        <dbReference type="ARBA" id="ARBA00007717"/>
    </source>
</evidence>
<keyword evidence="3 9" id="KW-0812">Transmembrane</keyword>
<evidence type="ECO:0000256" key="6">
    <source>
        <dbReference type="ARBA" id="ARBA00022989"/>
    </source>
</evidence>
<keyword evidence="11" id="KW-1185">Reference proteome</keyword>
<evidence type="ECO:0000313" key="11">
    <source>
        <dbReference type="Proteomes" id="UP000195521"/>
    </source>
</evidence>
<keyword evidence="7 9" id="KW-0472">Membrane</keyword>
<accession>A0A1Y1JDI8</accession>
<evidence type="ECO:0000256" key="9">
    <source>
        <dbReference type="SAM" id="Phobius"/>
    </source>
</evidence>
<feature type="transmembrane region" description="Helical" evidence="9">
    <location>
        <begin position="584"/>
        <end position="602"/>
    </location>
</feature>
<evidence type="ECO:0000256" key="4">
    <source>
        <dbReference type="ARBA" id="ARBA00022729"/>
    </source>
</evidence>
<dbReference type="OrthoDB" id="5913609at2759"/>
<keyword evidence="6 9" id="KW-1133">Transmembrane helix</keyword>
<evidence type="ECO:0000256" key="3">
    <source>
        <dbReference type="ARBA" id="ARBA00022692"/>
    </source>
</evidence>
<proteinExistence type="inferred from homology"/>
<dbReference type="OMA" id="IFHYLHF"/>
<dbReference type="GO" id="GO:0009966">
    <property type="term" value="P:regulation of signal transduction"/>
    <property type="evidence" value="ECO:0007669"/>
    <property type="project" value="InterPro"/>
</dbReference>